<sequence length="328" mass="35226">MTSLQTDACAAESLASDNDAQTTGGRCSSETRATGKVVPLCAHRDDAASAADLTYSRIPSIAENQCVVRSNEWVNPEYKHLVLSAPDLALTVRAGQFFHLACPPSNDEVPYLRRPMSIYRVAPENQRIEFLYKVQGVGTRGLAQLNRGDTLDALGPLGKGFDLPATTGAAHVLLLARGVGLATMAPLAQEAIAAGARVTAVLSARSPSLVMSADYLRDAGADIVIVTDDDQTSDVVQVEHLIRRLHASRPVTFATTCGSNRLLSMLQRVAAELQIPGQIALEQHMGCAIGACYACVRPFRKSAGSDELTYRRVCWDGPVFDLQETTSW</sequence>
<dbReference type="InterPro" id="IPR050353">
    <property type="entry name" value="PyrK_electron_transfer"/>
</dbReference>
<evidence type="ECO:0000256" key="1">
    <source>
        <dbReference type="ARBA" id="ARBA00006422"/>
    </source>
</evidence>
<dbReference type="PANTHER" id="PTHR43513">
    <property type="entry name" value="DIHYDROOROTATE DEHYDROGENASE B (NAD(+)), ELECTRON TRANSFER SUBUNIT"/>
    <property type="match status" value="1"/>
</dbReference>
<organism evidence="12 13">
    <name type="scientific">Paraburkholderia aspalathi</name>
    <dbReference type="NCBI Taxonomy" id="1324617"/>
    <lineage>
        <taxon>Bacteria</taxon>
        <taxon>Pseudomonadati</taxon>
        <taxon>Pseudomonadota</taxon>
        <taxon>Betaproteobacteria</taxon>
        <taxon>Burkholderiales</taxon>
        <taxon>Burkholderiaceae</taxon>
        <taxon>Paraburkholderia</taxon>
    </lineage>
</organism>
<dbReference type="Proteomes" id="UP000674425">
    <property type="component" value="Unassembled WGS sequence"/>
</dbReference>
<dbReference type="Pfam" id="PF10418">
    <property type="entry name" value="DHODB_Fe-S_bind"/>
    <property type="match status" value="1"/>
</dbReference>
<dbReference type="Gene3D" id="2.40.30.10">
    <property type="entry name" value="Translation factors"/>
    <property type="match status" value="1"/>
</dbReference>
<evidence type="ECO:0000313" key="13">
    <source>
        <dbReference type="Proteomes" id="UP000674425"/>
    </source>
</evidence>
<reference evidence="12 13" key="1">
    <citation type="submission" date="2021-02" db="EMBL/GenBank/DDBJ databases">
        <authorList>
            <person name="Vanwijnsberghe S."/>
        </authorList>
    </citation>
    <scope>NUCLEOTIDE SEQUENCE [LARGE SCALE GENOMIC DNA]</scope>
    <source>
        <strain evidence="12 13">R-69658</strain>
    </source>
</reference>
<evidence type="ECO:0000259" key="11">
    <source>
        <dbReference type="PROSITE" id="PS51384"/>
    </source>
</evidence>
<evidence type="ECO:0000256" key="5">
    <source>
        <dbReference type="ARBA" id="ARBA00022723"/>
    </source>
</evidence>
<evidence type="ECO:0000256" key="3">
    <source>
        <dbReference type="ARBA" id="ARBA00022630"/>
    </source>
</evidence>
<keyword evidence="2" id="KW-0813">Transport</keyword>
<accession>A0ABM8QU90</accession>
<name>A0ABM8QU90_9BURK</name>
<keyword evidence="13" id="KW-1185">Reference proteome</keyword>
<feature type="domain" description="FAD-binding FR-type" evidence="11">
    <location>
        <begin position="61"/>
        <end position="163"/>
    </location>
</feature>
<dbReference type="Gene3D" id="2.10.240.10">
    <property type="entry name" value="Dihydroorotate dehydrogenase, electron transfer subunit"/>
    <property type="match status" value="1"/>
</dbReference>
<evidence type="ECO:0000256" key="7">
    <source>
        <dbReference type="ARBA" id="ARBA00022982"/>
    </source>
</evidence>
<dbReference type="CDD" id="cd06218">
    <property type="entry name" value="DHOD_e_trans"/>
    <property type="match status" value="1"/>
</dbReference>
<evidence type="ECO:0000256" key="6">
    <source>
        <dbReference type="ARBA" id="ARBA00022827"/>
    </source>
</evidence>
<keyword evidence="7" id="KW-0249">Electron transport</keyword>
<gene>
    <name evidence="12" type="primary">pyrK</name>
    <name evidence="12" type="ORF">R69658_01133</name>
</gene>
<dbReference type="Gene3D" id="3.40.50.80">
    <property type="entry name" value="Nucleotide-binding domain of ferredoxin-NADP reductase (FNR) module"/>
    <property type="match status" value="1"/>
</dbReference>
<dbReference type="InterPro" id="IPR017938">
    <property type="entry name" value="Riboflavin_synthase-like_b-brl"/>
</dbReference>
<keyword evidence="6" id="KW-0274">FAD</keyword>
<dbReference type="RefSeq" id="WP_200618523.1">
    <property type="nucleotide sequence ID" value="NZ_CAJNAU010000006.1"/>
</dbReference>
<dbReference type="SUPFAM" id="SSF63380">
    <property type="entry name" value="Riboflavin synthase domain-like"/>
    <property type="match status" value="1"/>
</dbReference>
<dbReference type="PROSITE" id="PS51384">
    <property type="entry name" value="FAD_FR"/>
    <property type="match status" value="1"/>
</dbReference>
<evidence type="ECO:0000313" key="12">
    <source>
        <dbReference type="EMBL" id="CAE6715641.1"/>
    </source>
</evidence>
<dbReference type="InterPro" id="IPR017927">
    <property type="entry name" value="FAD-bd_FR_type"/>
</dbReference>
<comment type="caution">
    <text evidence="12">The sequence shown here is derived from an EMBL/GenBank/DDBJ whole genome shotgun (WGS) entry which is preliminary data.</text>
</comment>
<evidence type="ECO:0000256" key="8">
    <source>
        <dbReference type="ARBA" id="ARBA00023004"/>
    </source>
</evidence>
<dbReference type="SUPFAM" id="SSF52343">
    <property type="entry name" value="Ferredoxin reductase-like, C-terminal NADP-linked domain"/>
    <property type="match status" value="1"/>
</dbReference>
<evidence type="ECO:0000256" key="4">
    <source>
        <dbReference type="ARBA" id="ARBA00022714"/>
    </source>
</evidence>
<keyword evidence="5" id="KW-0479">Metal-binding</keyword>
<dbReference type="PIRSF" id="PIRSF006816">
    <property type="entry name" value="Cyc3_hyd_g"/>
    <property type="match status" value="1"/>
</dbReference>
<dbReference type="InterPro" id="IPR039261">
    <property type="entry name" value="FNR_nucleotide-bd"/>
</dbReference>
<dbReference type="InterPro" id="IPR019480">
    <property type="entry name" value="Dihydroorotate_DH_Fe-S-bd"/>
</dbReference>
<dbReference type="EMBL" id="CAJNAU010000006">
    <property type="protein sequence ID" value="CAE6715641.1"/>
    <property type="molecule type" value="Genomic_DNA"/>
</dbReference>
<dbReference type="InterPro" id="IPR012165">
    <property type="entry name" value="Cyt_c3_hydrogenase_gsu"/>
</dbReference>
<keyword evidence="3" id="KW-0285">Flavoprotein</keyword>
<comment type="similarity">
    <text evidence="1">Belongs to the PyrK family.</text>
</comment>
<proteinExistence type="inferred from homology"/>
<evidence type="ECO:0000256" key="10">
    <source>
        <dbReference type="ARBA" id="ARBA00034078"/>
    </source>
</evidence>
<dbReference type="PANTHER" id="PTHR43513:SF3">
    <property type="entry name" value="DIHYDROOROTATE DEHYDROGENASE B (NAD(+)), ELECTRON TRANSFER SUBUNIT-RELATED"/>
    <property type="match status" value="1"/>
</dbReference>
<keyword evidence="8" id="KW-0408">Iron</keyword>
<comment type="cofactor">
    <cofactor evidence="10">
        <name>[2Fe-2S] cluster</name>
        <dbReference type="ChEBI" id="CHEBI:190135"/>
    </cofactor>
</comment>
<keyword evidence="9" id="KW-0411">Iron-sulfur</keyword>
<evidence type="ECO:0000256" key="9">
    <source>
        <dbReference type="ARBA" id="ARBA00023014"/>
    </source>
</evidence>
<keyword evidence="4" id="KW-0001">2Fe-2S</keyword>
<evidence type="ECO:0000256" key="2">
    <source>
        <dbReference type="ARBA" id="ARBA00022448"/>
    </source>
</evidence>
<protein>
    <submittedName>
        <fullName evidence="12">Dihydroorotate dehydrogenase B (NAD(+)), electron transfer subunit</fullName>
    </submittedName>
</protein>
<dbReference type="InterPro" id="IPR037117">
    <property type="entry name" value="Dihydroorotate_DH_ele_sf"/>
</dbReference>